<accession>A0A562ZSA2</accession>
<evidence type="ECO:0000313" key="2">
    <source>
        <dbReference type="Proteomes" id="UP000318199"/>
    </source>
</evidence>
<dbReference type="AlphaFoldDB" id="A0A562ZSA2"/>
<gene>
    <name evidence="1" type="ORF">FN976_11185</name>
</gene>
<dbReference type="Proteomes" id="UP000318199">
    <property type="component" value="Unassembled WGS sequence"/>
</dbReference>
<dbReference type="RefSeq" id="WP_145893083.1">
    <property type="nucleotide sequence ID" value="NZ_VOBQ01000008.1"/>
</dbReference>
<dbReference type="OrthoDB" id="9805309at2"/>
<evidence type="ECO:0000313" key="1">
    <source>
        <dbReference type="EMBL" id="TWO71472.1"/>
    </source>
</evidence>
<comment type="caution">
    <text evidence="1">The sequence shown here is derived from an EMBL/GenBank/DDBJ whole genome shotgun (WGS) entry which is preliminary data.</text>
</comment>
<reference evidence="1 2" key="1">
    <citation type="submission" date="2019-07" db="EMBL/GenBank/DDBJ databases">
        <title>Caenimonas sedimenti sp. nov., isolated from activated sludge.</title>
        <authorList>
            <person name="Xu J."/>
        </authorList>
    </citation>
    <scope>NUCLEOTIDE SEQUENCE [LARGE SCALE GENOMIC DNA]</scope>
    <source>
        <strain evidence="1 2">HX-9-20</strain>
    </source>
</reference>
<name>A0A562ZSA2_9BURK</name>
<protein>
    <submittedName>
        <fullName evidence="1">Uncharacterized protein</fullName>
    </submittedName>
</protein>
<organism evidence="1 2">
    <name type="scientific">Caenimonas sedimenti</name>
    <dbReference type="NCBI Taxonomy" id="2596921"/>
    <lineage>
        <taxon>Bacteria</taxon>
        <taxon>Pseudomonadati</taxon>
        <taxon>Pseudomonadota</taxon>
        <taxon>Betaproteobacteria</taxon>
        <taxon>Burkholderiales</taxon>
        <taxon>Comamonadaceae</taxon>
        <taxon>Caenimonas</taxon>
    </lineage>
</organism>
<dbReference type="EMBL" id="VOBQ01000008">
    <property type="protein sequence ID" value="TWO71472.1"/>
    <property type="molecule type" value="Genomic_DNA"/>
</dbReference>
<proteinExistence type="predicted"/>
<keyword evidence="2" id="KW-1185">Reference proteome</keyword>
<sequence>MERLRQRFSLRLVTLLDALAYPTLLPDRAKKLEALLGIAEHDRASLGYQLLRGGQMPDYDLLLRICEALQREPGYFLDEHLADVPPGTRVVKPLGAGEELALRLPSDVSSPRHVRHGLVYHRTRNPMGFAIPAGAFLIALAPTPTVVAEPGRLYLFSTDEGFDVRRCRACDSGRATFVTEQPADIPLIVPTSGPAGSPAKPFSLIVAILLDGKTL</sequence>